<keyword evidence="5 9" id="KW-0798">TonB box</keyword>
<dbReference type="PROSITE" id="PS52016">
    <property type="entry name" value="TONB_DEPENDENT_REC_3"/>
    <property type="match status" value="1"/>
</dbReference>
<dbReference type="Gene3D" id="2.170.130.10">
    <property type="entry name" value="TonB-dependent receptor, plug domain"/>
    <property type="match status" value="1"/>
</dbReference>
<comment type="caution">
    <text evidence="13">The sequence shown here is derived from an EMBL/GenBank/DDBJ whole genome shotgun (WGS) entry which is preliminary data.</text>
</comment>
<evidence type="ECO:0000313" key="13">
    <source>
        <dbReference type="EMBL" id="TQD39708.1"/>
    </source>
</evidence>
<dbReference type="GO" id="GO:0009279">
    <property type="term" value="C:cell outer membrane"/>
    <property type="evidence" value="ECO:0007669"/>
    <property type="project" value="UniProtKB-SubCell"/>
</dbReference>
<evidence type="ECO:0000259" key="12">
    <source>
        <dbReference type="Pfam" id="PF07715"/>
    </source>
</evidence>
<organism evidence="13 14">
    <name type="scientific">Haloflavibacter putidus</name>
    <dbReference type="NCBI Taxonomy" id="2576776"/>
    <lineage>
        <taxon>Bacteria</taxon>
        <taxon>Pseudomonadati</taxon>
        <taxon>Bacteroidota</taxon>
        <taxon>Flavobacteriia</taxon>
        <taxon>Flavobacteriales</taxon>
        <taxon>Flavobacteriaceae</taxon>
        <taxon>Haloflavibacter</taxon>
    </lineage>
</organism>
<dbReference type="Pfam" id="PF00593">
    <property type="entry name" value="TonB_dep_Rec_b-barrel"/>
    <property type="match status" value="1"/>
</dbReference>
<dbReference type="OrthoDB" id="9759247at2"/>
<keyword evidence="14" id="KW-1185">Reference proteome</keyword>
<protein>
    <submittedName>
        <fullName evidence="13">TonB-dependent receptor</fullName>
    </submittedName>
</protein>
<dbReference type="EMBL" id="VIAR01000003">
    <property type="protein sequence ID" value="TQD39708.1"/>
    <property type="molecule type" value="Genomic_DNA"/>
</dbReference>
<dbReference type="GO" id="GO:0015344">
    <property type="term" value="F:siderophore uptake transmembrane transporter activity"/>
    <property type="evidence" value="ECO:0007669"/>
    <property type="project" value="TreeGrafter"/>
</dbReference>
<dbReference type="InterPro" id="IPR036942">
    <property type="entry name" value="Beta-barrel_TonB_sf"/>
</dbReference>
<keyword evidence="7 8" id="KW-0998">Cell outer membrane</keyword>
<sequence length="697" mass="78554">MKNIFFGLLSMAFCLNAAAQVTPTDTTKVNTLEPVMLKGRIITQPLMIKQKVDLTKKVVQPKNVTDLFRDLNGFHLIKRGSYSIDPSFRAAQYEQLNIQFNGGTKTMNSCPSRMDPITSHVNPDDIKEVEVIKGPFSVRYGATFGGIINFVSEPANYNNEGFHGSVSSGYETNANAFVGSISLSQVTEKFKLSGGIAYRDFGNYEDGDGNEIPSSFRTIDYDLGIGYKLSNNQEISAKWQQSFGRDILHAGLMMDTEEDNSSTLSLDYNYKYVSPFVRKITAKVYYSYVDHVMSNLDRPMAMSTEAVSPVESHTAGGKVEFTLKPASQLTLYTGVDALLISREGDRNRKVKRNMQGEILPEPMYFTDAIWQDSYINDFGYFIEGRYKFSNQTSLTAGVRYDLVLAESQAPAEDFKELYPNLDQTEEHNFSGNISLQQDLGEKHNLELAIGRGVRSASMIERYINHFSVGMDGHEYVGNPYLDAEVNNQIELGLKGRQNFEGIFNELSYGLSAYYSKYENYIAAVIDPSLDKKFMPMMPPQEVKRFINIDDAYKTGLEANIRVGFYKDFFAGAEIAYVYTKNKDLDEAIALTPPLTTQLSLGMEKEKYWAQVDYNITSEQDDIAQSFGEESTPGYSLLDIRGGFKPWNNLDIGLAVLNVFDKTYHNHLNYSYINQAGFENVPINDPGRNFSIFITYDF</sequence>
<dbReference type="Pfam" id="PF07715">
    <property type="entry name" value="Plug"/>
    <property type="match status" value="1"/>
</dbReference>
<evidence type="ECO:0000256" key="9">
    <source>
        <dbReference type="RuleBase" id="RU003357"/>
    </source>
</evidence>
<evidence type="ECO:0000256" key="6">
    <source>
        <dbReference type="ARBA" id="ARBA00023136"/>
    </source>
</evidence>
<reference evidence="13 14" key="1">
    <citation type="submission" date="2019-06" db="EMBL/GenBank/DDBJ databases">
        <title>Flavibacter putida gen. nov., sp. nov., a novel marine bacterium of the family Flavobacteriaceae isolated from coastal seawater.</title>
        <authorList>
            <person name="Feng X."/>
        </authorList>
    </citation>
    <scope>NUCLEOTIDE SEQUENCE [LARGE SCALE GENOMIC DNA]</scope>
    <source>
        <strain evidence="13 14">PLHSN227</strain>
    </source>
</reference>
<comment type="similarity">
    <text evidence="8 9">Belongs to the TonB-dependent receptor family.</text>
</comment>
<evidence type="ECO:0000259" key="11">
    <source>
        <dbReference type="Pfam" id="PF00593"/>
    </source>
</evidence>
<feature type="domain" description="TonB-dependent receptor-like beta-barrel" evidence="11">
    <location>
        <begin position="258"/>
        <end position="658"/>
    </location>
</feature>
<keyword evidence="2 8" id="KW-0813">Transport</keyword>
<evidence type="ECO:0000256" key="1">
    <source>
        <dbReference type="ARBA" id="ARBA00004571"/>
    </source>
</evidence>
<proteinExistence type="inferred from homology"/>
<gene>
    <name evidence="13" type="ORF">FKR84_04225</name>
</gene>
<dbReference type="RefSeq" id="WP_141420951.1">
    <property type="nucleotide sequence ID" value="NZ_VIAR01000003.1"/>
</dbReference>
<evidence type="ECO:0000256" key="4">
    <source>
        <dbReference type="ARBA" id="ARBA00022692"/>
    </source>
</evidence>
<evidence type="ECO:0000256" key="3">
    <source>
        <dbReference type="ARBA" id="ARBA00022452"/>
    </source>
</evidence>
<keyword evidence="4 8" id="KW-0812">Transmembrane</keyword>
<dbReference type="InterPro" id="IPR012910">
    <property type="entry name" value="Plug_dom"/>
</dbReference>
<evidence type="ECO:0000256" key="8">
    <source>
        <dbReference type="PROSITE-ProRule" id="PRU01360"/>
    </source>
</evidence>
<keyword evidence="3 8" id="KW-1134">Transmembrane beta strand</keyword>
<dbReference type="Proteomes" id="UP000317169">
    <property type="component" value="Unassembled WGS sequence"/>
</dbReference>
<evidence type="ECO:0000256" key="5">
    <source>
        <dbReference type="ARBA" id="ARBA00023077"/>
    </source>
</evidence>
<keyword evidence="6 8" id="KW-0472">Membrane</keyword>
<evidence type="ECO:0000256" key="7">
    <source>
        <dbReference type="ARBA" id="ARBA00023237"/>
    </source>
</evidence>
<evidence type="ECO:0000256" key="10">
    <source>
        <dbReference type="SAM" id="SignalP"/>
    </source>
</evidence>
<evidence type="ECO:0000313" key="14">
    <source>
        <dbReference type="Proteomes" id="UP000317169"/>
    </source>
</evidence>
<dbReference type="AlphaFoldDB" id="A0A507ZVH9"/>
<dbReference type="PANTHER" id="PTHR30069:SF49">
    <property type="entry name" value="OUTER MEMBRANE PROTEIN C"/>
    <property type="match status" value="1"/>
</dbReference>
<dbReference type="InterPro" id="IPR000531">
    <property type="entry name" value="Beta-barrel_TonB"/>
</dbReference>
<dbReference type="InterPro" id="IPR037066">
    <property type="entry name" value="Plug_dom_sf"/>
</dbReference>
<feature type="signal peptide" evidence="10">
    <location>
        <begin position="1"/>
        <end position="19"/>
    </location>
</feature>
<dbReference type="PANTHER" id="PTHR30069">
    <property type="entry name" value="TONB-DEPENDENT OUTER MEMBRANE RECEPTOR"/>
    <property type="match status" value="1"/>
</dbReference>
<dbReference type="GO" id="GO:0044718">
    <property type="term" value="P:siderophore transmembrane transport"/>
    <property type="evidence" value="ECO:0007669"/>
    <property type="project" value="TreeGrafter"/>
</dbReference>
<dbReference type="InterPro" id="IPR039426">
    <property type="entry name" value="TonB-dep_rcpt-like"/>
</dbReference>
<keyword evidence="10" id="KW-0732">Signal</keyword>
<dbReference type="Gene3D" id="2.40.170.20">
    <property type="entry name" value="TonB-dependent receptor, beta-barrel domain"/>
    <property type="match status" value="1"/>
</dbReference>
<comment type="subcellular location">
    <subcellularLocation>
        <location evidence="1 8">Cell outer membrane</location>
        <topology evidence="1 8">Multi-pass membrane protein</topology>
    </subcellularLocation>
</comment>
<evidence type="ECO:0000256" key="2">
    <source>
        <dbReference type="ARBA" id="ARBA00022448"/>
    </source>
</evidence>
<dbReference type="SUPFAM" id="SSF56935">
    <property type="entry name" value="Porins"/>
    <property type="match status" value="1"/>
</dbReference>
<feature type="chain" id="PRO_5021496459" evidence="10">
    <location>
        <begin position="20"/>
        <end position="697"/>
    </location>
</feature>
<accession>A0A507ZVH9</accession>
<name>A0A507ZVH9_9FLAO</name>
<keyword evidence="13" id="KW-0675">Receptor</keyword>
<feature type="domain" description="TonB-dependent receptor plug" evidence="12">
    <location>
        <begin position="60"/>
        <end position="145"/>
    </location>
</feature>